<organism evidence="13 14">
    <name type="scientific">Tumebacillus lacus</name>
    <dbReference type="NCBI Taxonomy" id="2995335"/>
    <lineage>
        <taxon>Bacteria</taxon>
        <taxon>Bacillati</taxon>
        <taxon>Bacillota</taxon>
        <taxon>Bacilli</taxon>
        <taxon>Bacillales</taxon>
        <taxon>Alicyclobacillaceae</taxon>
        <taxon>Tumebacillus</taxon>
    </lineage>
</organism>
<feature type="compositionally biased region" description="Basic and acidic residues" evidence="11">
    <location>
        <begin position="16"/>
        <end position="29"/>
    </location>
</feature>
<keyword evidence="6 12" id="KW-0812">Transmembrane</keyword>
<evidence type="ECO:0000313" key="14">
    <source>
        <dbReference type="Proteomes" id="UP001208017"/>
    </source>
</evidence>
<dbReference type="Pfam" id="PF01544">
    <property type="entry name" value="CorA"/>
    <property type="match status" value="1"/>
</dbReference>
<dbReference type="Gene3D" id="3.30.460.20">
    <property type="entry name" value="CorA soluble domain-like"/>
    <property type="match status" value="1"/>
</dbReference>
<feature type="transmembrane region" description="Helical" evidence="12">
    <location>
        <begin position="269"/>
        <end position="289"/>
    </location>
</feature>
<keyword evidence="3" id="KW-0813">Transport</keyword>
<comment type="caution">
    <text evidence="13">The sequence shown here is derived from an EMBL/GenBank/DDBJ whole genome shotgun (WGS) entry which is preliminary data.</text>
</comment>
<accession>A0ABT3X6U4</accession>
<evidence type="ECO:0000256" key="10">
    <source>
        <dbReference type="ARBA" id="ARBA00023136"/>
    </source>
</evidence>
<sequence length="327" mass="38215">MRGNEQQGERLWVWSDQKDHQASREQAVRRPQDGEMVWVHLMAPSKSEIQQVLGDVYGAHDLAVKIAGDGGGDRPRYMRFRDHVYLTFFVLDESHHPEEREVGVLIGEGYLVTLTEQTDEPVFAAFRQRLQDASPRLLGSGHLLYLLLDTLVESYLSLVDRVVLEVQDLEQRVFLHPFENEISKDLFRWKRHLHRWRRVAEEEQNIVQLLAAPDLHWIADEETSFYLKDLDQSFGRAVGGYDSLREGMAAIFDLQMSLKSDHMNKIMKTLTLFSALFLPLTFLSGVYGTNFEYVPELKWKYSYFVMWGVMVTVALSLFTYFKKKRWF</sequence>
<dbReference type="InterPro" id="IPR045863">
    <property type="entry name" value="CorA_TM1_TM2"/>
</dbReference>
<dbReference type="PANTHER" id="PTHR46494">
    <property type="entry name" value="CORA FAMILY METAL ION TRANSPORTER (EUROFUNG)"/>
    <property type="match status" value="1"/>
</dbReference>
<dbReference type="SUPFAM" id="SSF143865">
    <property type="entry name" value="CorA soluble domain-like"/>
    <property type="match status" value="1"/>
</dbReference>
<keyword evidence="4" id="KW-1003">Cell membrane</keyword>
<evidence type="ECO:0000256" key="2">
    <source>
        <dbReference type="ARBA" id="ARBA00009765"/>
    </source>
</evidence>
<name>A0ABT3X6U4_9BACL</name>
<protein>
    <submittedName>
        <fullName evidence="13">Magnesium transporter CorA family protein</fullName>
    </submittedName>
</protein>
<proteinExistence type="inferred from homology"/>
<evidence type="ECO:0000256" key="5">
    <source>
        <dbReference type="ARBA" id="ARBA00022519"/>
    </source>
</evidence>
<evidence type="ECO:0000256" key="7">
    <source>
        <dbReference type="ARBA" id="ARBA00022833"/>
    </source>
</evidence>
<keyword evidence="7" id="KW-0862">Zinc</keyword>
<dbReference type="Proteomes" id="UP001208017">
    <property type="component" value="Unassembled WGS sequence"/>
</dbReference>
<keyword evidence="14" id="KW-1185">Reference proteome</keyword>
<keyword evidence="9" id="KW-0406">Ion transport</keyword>
<feature type="region of interest" description="Disordered" evidence="11">
    <location>
        <begin position="1"/>
        <end position="29"/>
    </location>
</feature>
<evidence type="ECO:0000313" key="13">
    <source>
        <dbReference type="EMBL" id="MCX7571703.1"/>
    </source>
</evidence>
<evidence type="ECO:0000256" key="6">
    <source>
        <dbReference type="ARBA" id="ARBA00022692"/>
    </source>
</evidence>
<evidence type="ECO:0000256" key="11">
    <source>
        <dbReference type="SAM" id="MobiDB-lite"/>
    </source>
</evidence>
<dbReference type="Gene3D" id="1.20.58.340">
    <property type="entry name" value="Magnesium transport protein CorA, transmembrane region"/>
    <property type="match status" value="2"/>
</dbReference>
<dbReference type="InterPro" id="IPR002523">
    <property type="entry name" value="MgTranspt_CorA/ZnTranspt_ZntB"/>
</dbReference>
<dbReference type="PANTHER" id="PTHR46494:SF3">
    <property type="entry name" value="ZINC TRANSPORT PROTEIN ZNTB"/>
    <property type="match status" value="1"/>
</dbReference>
<dbReference type="RefSeq" id="WP_267152951.1">
    <property type="nucleotide sequence ID" value="NZ_JAPMLT010000012.1"/>
</dbReference>
<dbReference type="SUPFAM" id="SSF144083">
    <property type="entry name" value="Magnesium transport protein CorA, transmembrane region"/>
    <property type="match status" value="1"/>
</dbReference>
<evidence type="ECO:0000256" key="8">
    <source>
        <dbReference type="ARBA" id="ARBA00022989"/>
    </source>
</evidence>
<feature type="transmembrane region" description="Helical" evidence="12">
    <location>
        <begin position="301"/>
        <end position="321"/>
    </location>
</feature>
<keyword evidence="8 12" id="KW-1133">Transmembrane helix</keyword>
<gene>
    <name evidence="13" type="ORF">OS242_17305</name>
</gene>
<evidence type="ECO:0000256" key="9">
    <source>
        <dbReference type="ARBA" id="ARBA00023065"/>
    </source>
</evidence>
<evidence type="ECO:0000256" key="3">
    <source>
        <dbReference type="ARBA" id="ARBA00022448"/>
    </source>
</evidence>
<dbReference type="InterPro" id="IPR045861">
    <property type="entry name" value="CorA_cytoplasmic_dom"/>
</dbReference>
<dbReference type="EMBL" id="JAPMLT010000012">
    <property type="protein sequence ID" value="MCX7571703.1"/>
    <property type="molecule type" value="Genomic_DNA"/>
</dbReference>
<evidence type="ECO:0000256" key="12">
    <source>
        <dbReference type="SAM" id="Phobius"/>
    </source>
</evidence>
<comment type="similarity">
    <text evidence="2">Belongs to the CorA metal ion transporter (MIT) (TC 1.A.35) family.</text>
</comment>
<reference evidence="13 14" key="1">
    <citation type="submission" date="2022-11" db="EMBL/GenBank/DDBJ databases">
        <title>Study of microbial diversity in lake waters.</title>
        <authorList>
            <person name="Zhang J."/>
        </authorList>
    </citation>
    <scope>NUCLEOTIDE SEQUENCE [LARGE SCALE GENOMIC DNA]</scope>
    <source>
        <strain evidence="13 14">DT12</strain>
    </source>
</reference>
<dbReference type="CDD" id="cd12822">
    <property type="entry name" value="TmCorA-like"/>
    <property type="match status" value="1"/>
</dbReference>
<comment type="subcellular location">
    <subcellularLocation>
        <location evidence="1">Cell membrane</location>
        <topology evidence="1">Multi-pass membrane protein</topology>
    </subcellularLocation>
</comment>
<keyword evidence="5" id="KW-0997">Cell inner membrane</keyword>
<evidence type="ECO:0000256" key="4">
    <source>
        <dbReference type="ARBA" id="ARBA00022475"/>
    </source>
</evidence>
<evidence type="ECO:0000256" key="1">
    <source>
        <dbReference type="ARBA" id="ARBA00004651"/>
    </source>
</evidence>
<keyword evidence="10 12" id="KW-0472">Membrane</keyword>